<evidence type="ECO:0000259" key="9">
    <source>
        <dbReference type="PROSITE" id="PS50893"/>
    </source>
</evidence>
<evidence type="ECO:0000256" key="2">
    <source>
        <dbReference type="ARBA" id="ARBA00005417"/>
    </source>
</evidence>
<evidence type="ECO:0000256" key="6">
    <source>
        <dbReference type="ARBA" id="ARBA00022741"/>
    </source>
</evidence>
<keyword evidence="7 10" id="KW-0067">ATP-binding</keyword>
<evidence type="ECO:0000256" key="8">
    <source>
        <dbReference type="ARBA" id="ARBA00023136"/>
    </source>
</evidence>
<dbReference type="PROSITE" id="PS50893">
    <property type="entry name" value="ABC_TRANSPORTER_2"/>
    <property type="match status" value="1"/>
</dbReference>
<keyword evidence="11" id="KW-1185">Reference proteome</keyword>
<keyword evidence="6" id="KW-0547">Nucleotide-binding</keyword>
<dbReference type="InterPro" id="IPR027417">
    <property type="entry name" value="P-loop_NTPase"/>
</dbReference>
<dbReference type="Pfam" id="PF00005">
    <property type="entry name" value="ABC_tran"/>
    <property type="match status" value="1"/>
</dbReference>
<dbReference type="InterPro" id="IPR003593">
    <property type="entry name" value="AAA+_ATPase"/>
</dbReference>
<proteinExistence type="inferred from homology"/>
<organism evidence="10 11">
    <name type="scientific">Volucribacter amazonae</name>
    <dbReference type="NCBI Taxonomy" id="256731"/>
    <lineage>
        <taxon>Bacteria</taxon>
        <taxon>Pseudomonadati</taxon>
        <taxon>Pseudomonadota</taxon>
        <taxon>Gammaproteobacteria</taxon>
        <taxon>Pasteurellales</taxon>
        <taxon>Pasteurellaceae</taxon>
        <taxon>Volucribacter</taxon>
    </lineage>
</organism>
<comment type="subcellular location">
    <subcellularLocation>
        <location evidence="1">Cell inner membrane</location>
        <topology evidence="1">Peripheral membrane protein</topology>
    </subcellularLocation>
</comment>
<evidence type="ECO:0000256" key="3">
    <source>
        <dbReference type="ARBA" id="ARBA00022448"/>
    </source>
</evidence>
<name>A0A9X4PD89_9PAST</name>
<feature type="domain" description="ABC transporter" evidence="9">
    <location>
        <begin position="5"/>
        <end position="251"/>
    </location>
</feature>
<evidence type="ECO:0000313" key="11">
    <source>
        <dbReference type="Proteomes" id="UP001155500"/>
    </source>
</evidence>
<sequence>MSVLLQVENLSKSFRDETFRLFGSRYFQAVAQINFGLAAKQTLSIIGRNGSGKSTLVKMIGGMIPPSSGNILFKGKPLAYGDYAFRAKHIRMLFQDTNSSFNPRSNVGQILDAPLRLATSLDEQQRNEKIGQTLRMVGLYPDHANIRISATSLSQKQRIALARAVILEPEIIIIDDSISALDASVKTQLVNLMLDLQQRLGIAYIYVGQNLGLIKHISDQVLVMDEGKMVEFGTPQQLFTNPNTEITRRLVESYFGKMLDNSAWQGNEGEKQFGLNLT</sequence>
<dbReference type="EMBL" id="LWID01000001">
    <property type="protein sequence ID" value="MDG6895509.1"/>
    <property type="molecule type" value="Genomic_DNA"/>
</dbReference>
<dbReference type="SMART" id="SM00382">
    <property type="entry name" value="AAA"/>
    <property type="match status" value="1"/>
</dbReference>
<keyword evidence="8" id="KW-0472">Membrane</keyword>
<dbReference type="GO" id="GO:0016887">
    <property type="term" value="F:ATP hydrolysis activity"/>
    <property type="evidence" value="ECO:0007669"/>
    <property type="project" value="InterPro"/>
</dbReference>
<keyword evidence="5" id="KW-0997">Cell inner membrane</keyword>
<reference evidence="10" key="1">
    <citation type="submission" date="2016-03" db="EMBL/GenBank/DDBJ databases">
        <title>Co-evolution between Pasteurellaceae and their hosts.</title>
        <authorList>
            <person name="Hansen M.J."/>
            <person name="Bojesen A.M."/>
            <person name="Planet P."/>
        </authorList>
    </citation>
    <scope>NUCLEOTIDE SEQUENCE</scope>
    <source>
        <strain evidence="10">146/S8/89</strain>
    </source>
</reference>
<keyword evidence="4" id="KW-1003">Cell membrane</keyword>
<comment type="caution">
    <text evidence="10">The sequence shown here is derived from an EMBL/GenBank/DDBJ whole genome shotgun (WGS) entry which is preliminary data.</text>
</comment>
<dbReference type="Gene3D" id="3.40.50.300">
    <property type="entry name" value="P-loop containing nucleotide triphosphate hydrolases"/>
    <property type="match status" value="1"/>
</dbReference>
<evidence type="ECO:0000313" key="10">
    <source>
        <dbReference type="EMBL" id="MDG6895509.1"/>
    </source>
</evidence>
<dbReference type="GO" id="GO:0005524">
    <property type="term" value="F:ATP binding"/>
    <property type="evidence" value="ECO:0007669"/>
    <property type="project" value="UniProtKB-KW"/>
</dbReference>
<evidence type="ECO:0000256" key="4">
    <source>
        <dbReference type="ARBA" id="ARBA00022475"/>
    </source>
</evidence>
<evidence type="ECO:0000256" key="7">
    <source>
        <dbReference type="ARBA" id="ARBA00022840"/>
    </source>
</evidence>
<keyword evidence="3" id="KW-0813">Transport</keyword>
<comment type="similarity">
    <text evidence="2">Belongs to the ABC transporter superfamily.</text>
</comment>
<dbReference type="PANTHER" id="PTHR43776:SF4">
    <property type="entry name" value="PUTRESCINE EXPORT SYSTEM ATP-BINDING PROTEIN SAPF"/>
    <property type="match status" value="1"/>
</dbReference>
<dbReference type="Proteomes" id="UP001155500">
    <property type="component" value="Unassembled WGS sequence"/>
</dbReference>
<dbReference type="PANTHER" id="PTHR43776">
    <property type="entry name" value="TRANSPORT ATP-BINDING PROTEIN"/>
    <property type="match status" value="1"/>
</dbReference>
<dbReference type="GO" id="GO:0055085">
    <property type="term" value="P:transmembrane transport"/>
    <property type="evidence" value="ECO:0007669"/>
    <property type="project" value="UniProtKB-ARBA"/>
</dbReference>
<dbReference type="InterPro" id="IPR003439">
    <property type="entry name" value="ABC_transporter-like_ATP-bd"/>
</dbReference>
<dbReference type="InterPro" id="IPR050319">
    <property type="entry name" value="ABC_transp_ATP-bind"/>
</dbReference>
<dbReference type="RefSeq" id="WP_279572893.1">
    <property type="nucleotide sequence ID" value="NZ_LWID01000001.1"/>
</dbReference>
<accession>A0A9X4PD89</accession>
<evidence type="ECO:0000256" key="1">
    <source>
        <dbReference type="ARBA" id="ARBA00004417"/>
    </source>
</evidence>
<evidence type="ECO:0000256" key="5">
    <source>
        <dbReference type="ARBA" id="ARBA00022519"/>
    </source>
</evidence>
<dbReference type="SUPFAM" id="SSF52540">
    <property type="entry name" value="P-loop containing nucleoside triphosphate hydrolases"/>
    <property type="match status" value="1"/>
</dbReference>
<gene>
    <name evidence="10" type="ORF">A6A20_07720</name>
</gene>
<dbReference type="AlphaFoldDB" id="A0A9X4PD89"/>
<protein>
    <submittedName>
        <fullName evidence="10">Peptide ABC transporter ATP-binding protein</fullName>
    </submittedName>
</protein>
<dbReference type="GO" id="GO:0005886">
    <property type="term" value="C:plasma membrane"/>
    <property type="evidence" value="ECO:0007669"/>
    <property type="project" value="UniProtKB-SubCell"/>
</dbReference>